<reference evidence="2" key="1">
    <citation type="submission" date="2014-11" db="EMBL/GenBank/DDBJ databases">
        <authorList>
            <person name="Amaro Gonzalez C."/>
        </authorList>
    </citation>
    <scope>NUCLEOTIDE SEQUENCE</scope>
</reference>
<dbReference type="AlphaFoldDB" id="A0A0E9VHD6"/>
<reference evidence="2" key="2">
    <citation type="journal article" date="2015" name="Fish Shellfish Immunol.">
        <title>Early steps in the European eel (Anguilla anguilla)-Vibrio vulnificus interaction in the gills: Role of the RtxA13 toxin.</title>
        <authorList>
            <person name="Callol A."/>
            <person name="Pajuelo D."/>
            <person name="Ebbesson L."/>
            <person name="Teles M."/>
            <person name="MacKenzie S."/>
            <person name="Amaro C."/>
        </authorList>
    </citation>
    <scope>NUCLEOTIDE SEQUENCE</scope>
</reference>
<sequence>MAPSAQSNSHPVQHSQTLTPYCTGGHSCHVCEVL</sequence>
<proteinExistence type="predicted"/>
<dbReference type="EMBL" id="GBXM01031757">
    <property type="protein sequence ID" value="JAH76820.1"/>
    <property type="molecule type" value="Transcribed_RNA"/>
</dbReference>
<accession>A0A0E9VHD6</accession>
<organism evidence="2">
    <name type="scientific">Anguilla anguilla</name>
    <name type="common">European freshwater eel</name>
    <name type="synonym">Muraena anguilla</name>
    <dbReference type="NCBI Taxonomy" id="7936"/>
    <lineage>
        <taxon>Eukaryota</taxon>
        <taxon>Metazoa</taxon>
        <taxon>Chordata</taxon>
        <taxon>Craniata</taxon>
        <taxon>Vertebrata</taxon>
        <taxon>Euteleostomi</taxon>
        <taxon>Actinopterygii</taxon>
        <taxon>Neopterygii</taxon>
        <taxon>Teleostei</taxon>
        <taxon>Anguilliformes</taxon>
        <taxon>Anguillidae</taxon>
        <taxon>Anguilla</taxon>
    </lineage>
</organism>
<evidence type="ECO:0000256" key="1">
    <source>
        <dbReference type="SAM" id="MobiDB-lite"/>
    </source>
</evidence>
<feature type="region of interest" description="Disordered" evidence="1">
    <location>
        <begin position="1"/>
        <end position="20"/>
    </location>
</feature>
<name>A0A0E9VHD6_ANGAN</name>
<evidence type="ECO:0000313" key="2">
    <source>
        <dbReference type="EMBL" id="JAH76820.1"/>
    </source>
</evidence>
<protein>
    <submittedName>
        <fullName evidence="2">Uncharacterized protein</fullName>
    </submittedName>
</protein>